<dbReference type="AlphaFoldDB" id="A0A9P5NFE1"/>
<comment type="caution">
    <text evidence="2">The sequence shown here is derived from an EMBL/GenBank/DDBJ whole genome shotgun (WGS) entry which is preliminary data.</text>
</comment>
<dbReference type="Pfam" id="PF08719">
    <property type="entry name" value="NADAR"/>
    <property type="match status" value="1"/>
</dbReference>
<dbReference type="InterPro" id="IPR037238">
    <property type="entry name" value="YbiA-like_sf"/>
</dbReference>
<evidence type="ECO:0000313" key="3">
    <source>
        <dbReference type="Proteomes" id="UP000724874"/>
    </source>
</evidence>
<sequence length="184" mass="21339">MAQQLNKDDYVFFWKTNEVHGWGSQWYHSPFTAKVVFEEGDKEEEVKFATAEHWMMVQKALLFKDAEVAREVLEVEGTGQKDMTYVKSLGRKVRNFDEEKWVEARERIVLEGNLLKFSQNQELGEKLVATGDKQIVEASPRDRIWGVGFGEKNALEERTRWGLNLLGKALESTRGRLRNERGNS</sequence>
<dbReference type="SUPFAM" id="SSF143990">
    <property type="entry name" value="YbiA-like"/>
    <property type="match status" value="1"/>
</dbReference>
<dbReference type="Gene3D" id="1.10.357.40">
    <property type="entry name" value="YbiA-like"/>
    <property type="match status" value="1"/>
</dbReference>
<reference evidence="2" key="1">
    <citation type="submission" date="2020-11" db="EMBL/GenBank/DDBJ databases">
        <authorList>
            <consortium name="DOE Joint Genome Institute"/>
            <person name="Ahrendt S."/>
            <person name="Riley R."/>
            <person name="Andreopoulos W."/>
            <person name="LaButti K."/>
            <person name="Pangilinan J."/>
            <person name="Ruiz-duenas F.J."/>
            <person name="Barrasa J.M."/>
            <person name="Sanchez-Garcia M."/>
            <person name="Camarero S."/>
            <person name="Miyauchi S."/>
            <person name="Serrano A."/>
            <person name="Linde D."/>
            <person name="Babiker R."/>
            <person name="Drula E."/>
            <person name="Ayuso-Fernandez I."/>
            <person name="Pacheco R."/>
            <person name="Padilla G."/>
            <person name="Ferreira P."/>
            <person name="Barriuso J."/>
            <person name="Kellner H."/>
            <person name="Castanera R."/>
            <person name="Alfaro M."/>
            <person name="Ramirez L."/>
            <person name="Pisabarro A.G."/>
            <person name="Kuo A."/>
            <person name="Tritt A."/>
            <person name="Lipzen A."/>
            <person name="He G."/>
            <person name="Yan M."/>
            <person name="Ng V."/>
            <person name="Cullen D."/>
            <person name="Martin F."/>
            <person name="Rosso M.-N."/>
            <person name="Henrissat B."/>
            <person name="Hibbett D."/>
            <person name="Martinez A.T."/>
            <person name="Grigoriev I.V."/>
        </authorList>
    </citation>
    <scope>NUCLEOTIDE SEQUENCE</scope>
    <source>
        <strain evidence="2">AH 44721</strain>
    </source>
</reference>
<dbReference type="EMBL" id="JADNYJ010000125">
    <property type="protein sequence ID" value="KAF8882171.1"/>
    <property type="molecule type" value="Genomic_DNA"/>
</dbReference>
<dbReference type="InterPro" id="IPR012816">
    <property type="entry name" value="NADAR"/>
</dbReference>
<name>A0A9P5NFE1_GYMJU</name>
<evidence type="ECO:0000313" key="2">
    <source>
        <dbReference type="EMBL" id="KAF8882171.1"/>
    </source>
</evidence>
<evidence type="ECO:0000259" key="1">
    <source>
        <dbReference type="Pfam" id="PF08719"/>
    </source>
</evidence>
<protein>
    <recommendedName>
        <fullName evidence="1">NADAR domain-containing protein</fullName>
    </recommendedName>
</protein>
<proteinExistence type="predicted"/>
<dbReference type="Proteomes" id="UP000724874">
    <property type="component" value="Unassembled WGS sequence"/>
</dbReference>
<dbReference type="OrthoDB" id="206452at2759"/>
<gene>
    <name evidence="2" type="ORF">CPB84DRAFT_1851336</name>
</gene>
<dbReference type="CDD" id="cd15457">
    <property type="entry name" value="NADAR"/>
    <property type="match status" value="1"/>
</dbReference>
<feature type="domain" description="NADAR" evidence="1">
    <location>
        <begin position="12"/>
        <end position="178"/>
    </location>
</feature>
<accession>A0A9P5NFE1</accession>
<keyword evidence="3" id="KW-1185">Reference proteome</keyword>
<organism evidence="2 3">
    <name type="scientific">Gymnopilus junonius</name>
    <name type="common">Spectacular rustgill mushroom</name>
    <name type="synonym">Gymnopilus spectabilis subsp. junonius</name>
    <dbReference type="NCBI Taxonomy" id="109634"/>
    <lineage>
        <taxon>Eukaryota</taxon>
        <taxon>Fungi</taxon>
        <taxon>Dikarya</taxon>
        <taxon>Basidiomycota</taxon>
        <taxon>Agaricomycotina</taxon>
        <taxon>Agaricomycetes</taxon>
        <taxon>Agaricomycetidae</taxon>
        <taxon>Agaricales</taxon>
        <taxon>Agaricineae</taxon>
        <taxon>Hymenogastraceae</taxon>
        <taxon>Gymnopilus</taxon>
    </lineage>
</organism>
<dbReference type="NCBIfam" id="TIGR02464">
    <property type="entry name" value="ribofla_fusion"/>
    <property type="match status" value="1"/>
</dbReference>